<organism evidence="1">
    <name type="scientific">marine sediment metagenome</name>
    <dbReference type="NCBI Taxonomy" id="412755"/>
    <lineage>
        <taxon>unclassified sequences</taxon>
        <taxon>metagenomes</taxon>
        <taxon>ecological metagenomes</taxon>
    </lineage>
</organism>
<dbReference type="AlphaFoldDB" id="A0A0F9BZ46"/>
<dbReference type="CDD" id="cd17074">
    <property type="entry name" value="Ubl_CysO_like"/>
    <property type="match status" value="1"/>
</dbReference>
<dbReference type="SUPFAM" id="SSF54285">
    <property type="entry name" value="MoaD/ThiS"/>
    <property type="match status" value="1"/>
</dbReference>
<dbReference type="PANTHER" id="PTHR38031:SF1">
    <property type="entry name" value="SULFUR CARRIER PROTEIN CYSO"/>
    <property type="match status" value="1"/>
</dbReference>
<dbReference type="InterPro" id="IPR054834">
    <property type="entry name" value="SAMP1_3"/>
</dbReference>
<dbReference type="InterPro" id="IPR012675">
    <property type="entry name" value="Beta-grasp_dom_sf"/>
</dbReference>
<dbReference type="Pfam" id="PF02597">
    <property type="entry name" value="ThiS"/>
    <property type="match status" value="1"/>
</dbReference>
<dbReference type="InterPro" id="IPR016155">
    <property type="entry name" value="Mopterin_synth/thiamin_S_b"/>
</dbReference>
<dbReference type="NCBIfam" id="TIGR01687">
    <property type="entry name" value="moaD_arch"/>
    <property type="match status" value="1"/>
</dbReference>
<protein>
    <recommendedName>
        <fullName evidence="2">Molybdopterin synthase sulfur carrier subunit</fullName>
    </recommendedName>
</protein>
<proteinExistence type="predicted"/>
<reference evidence="1" key="1">
    <citation type="journal article" date="2015" name="Nature">
        <title>Complex archaea that bridge the gap between prokaryotes and eukaryotes.</title>
        <authorList>
            <person name="Spang A."/>
            <person name="Saw J.H."/>
            <person name="Jorgensen S.L."/>
            <person name="Zaremba-Niedzwiedzka K."/>
            <person name="Martijn J."/>
            <person name="Lind A.E."/>
            <person name="van Eijk R."/>
            <person name="Schleper C."/>
            <person name="Guy L."/>
            <person name="Ettema T.J."/>
        </authorList>
    </citation>
    <scope>NUCLEOTIDE SEQUENCE</scope>
</reference>
<dbReference type="NCBIfam" id="NF041918">
    <property type="entry name" value="SAMP1"/>
    <property type="match status" value="1"/>
</dbReference>
<dbReference type="PANTHER" id="PTHR38031">
    <property type="entry name" value="SULFUR CARRIER PROTEIN SLR0821-RELATED"/>
    <property type="match status" value="1"/>
</dbReference>
<gene>
    <name evidence="1" type="ORF">LCGC14_2387980</name>
</gene>
<evidence type="ECO:0008006" key="2">
    <source>
        <dbReference type="Google" id="ProtNLM"/>
    </source>
</evidence>
<dbReference type="EMBL" id="LAZR01035570">
    <property type="protein sequence ID" value="KKL27159.1"/>
    <property type="molecule type" value="Genomic_DNA"/>
</dbReference>
<dbReference type="InterPro" id="IPR052045">
    <property type="entry name" value="Sulfur_Carrier/Prot_Modifier"/>
</dbReference>
<dbReference type="Gene3D" id="3.10.20.30">
    <property type="match status" value="1"/>
</dbReference>
<sequence length="91" mass="9749">MSVTVRIPTPLRKLTNELDVVSGDGDTLMACINALEGQYPGLKERLCDEAGELRRFVNVYVNGEDVRFLDGLKTALKAGDEVSIVPAVAGG</sequence>
<accession>A0A0F9BZ46</accession>
<name>A0A0F9BZ46_9ZZZZ</name>
<dbReference type="InterPro" id="IPR003749">
    <property type="entry name" value="ThiS/MoaD-like"/>
</dbReference>
<evidence type="ECO:0000313" key="1">
    <source>
        <dbReference type="EMBL" id="KKL27159.1"/>
    </source>
</evidence>
<comment type="caution">
    <text evidence="1">The sequence shown here is derived from an EMBL/GenBank/DDBJ whole genome shotgun (WGS) entry which is preliminary data.</text>
</comment>
<dbReference type="InterPro" id="IPR010038">
    <property type="entry name" value="MoaD_arc-typ"/>
</dbReference>